<accession>A0A418SJF5</accession>
<protein>
    <recommendedName>
        <fullName evidence="3">Outer membrane protein beta-barrel domain-containing protein</fullName>
    </recommendedName>
</protein>
<gene>
    <name evidence="1" type="ORF">PSAL_031220</name>
</gene>
<dbReference type="EMBL" id="CP060436">
    <property type="protein sequence ID" value="QPM91860.1"/>
    <property type="molecule type" value="Genomic_DNA"/>
</dbReference>
<dbReference type="AlphaFoldDB" id="A0A418SJF5"/>
<proteinExistence type="predicted"/>
<reference evidence="1 2" key="1">
    <citation type="submission" date="2020-08" db="EMBL/GenBank/DDBJ databases">
        <title>Genome sequence of Rhodobacteraceae bacterium Lw-13e.</title>
        <authorList>
            <person name="Poehlein A."/>
            <person name="Wolter L."/>
            <person name="Daniel R."/>
            <person name="Brinkhoff T."/>
        </authorList>
    </citation>
    <scope>NUCLEOTIDE SEQUENCE [LARGE SCALE GENOMIC DNA]</scope>
    <source>
        <strain evidence="1 2">Lw-13e</strain>
    </source>
</reference>
<dbReference type="KEGG" id="palw:PSAL_031220"/>
<evidence type="ECO:0000313" key="1">
    <source>
        <dbReference type="EMBL" id="QPM91860.1"/>
    </source>
</evidence>
<dbReference type="OrthoDB" id="7857490at2"/>
<evidence type="ECO:0008006" key="3">
    <source>
        <dbReference type="Google" id="ProtNLM"/>
    </source>
</evidence>
<name>A0A418SJF5_9RHOB</name>
<keyword evidence="2" id="KW-1185">Reference proteome</keyword>
<organism evidence="1 2">
    <name type="scientific">Pseudooceanicola algae</name>
    <dbReference type="NCBI Taxonomy" id="1537215"/>
    <lineage>
        <taxon>Bacteria</taxon>
        <taxon>Pseudomonadati</taxon>
        <taxon>Pseudomonadota</taxon>
        <taxon>Alphaproteobacteria</taxon>
        <taxon>Rhodobacterales</taxon>
        <taxon>Paracoccaceae</taxon>
        <taxon>Pseudooceanicola</taxon>
    </lineage>
</organism>
<dbReference type="Proteomes" id="UP000283786">
    <property type="component" value="Chromosome"/>
</dbReference>
<dbReference type="RefSeq" id="WP_119838221.1">
    <property type="nucleotide sequence ID" value="NZ_CP060436.1"/>
</dbReference>
<evidence type="ECO:0000313" key="2">
    <source>
        <dbReference type="Proteomes" id="UP000283786"/>
    </source>
</evidence>
<sequence length="226" mass="24543">MHRAATFLIGIATSLGVGQAQAGAWPRGEGNHFVSSAVYLHQGKDSDWTSLTYFHEYGLTPDLTIGADIGGAISDVGKAVLFLAYPLPPMFGLNIGGQIGIGTVDRQPVLRPGISFGRGSEKPSGWIVTDAVLEYFIDDQTYDWKVDTTFGLNVTEGLKLYGQIQSGQIYGDLPYARLEGSAAVRLRPGLDLDLGASSGLYNSDDLRLKIGIWRSFLRFHRAFDRA</sequence>